<keyword evidence="1" id="KW-0472">Membrane</keyword>
<accession>A0AA95SYI5</accession>
<evidence type="ECO:0000313" key="2">
    <source>
        <dbReference type="EMBL" id="WIT13669.1"/>
    </source>
</evidence>
<feature type="transmembrane region" description="Helical" evidence="1">
    <location>
        <begin position="131"/>
        <end position="151"/>
    </location>
</feature>
<evidence type="ECO:0000313" key="3">
    <source>
        <dbReference type="Proteomes" id="UP001177769"/>
    </source>
</evidence>
<feature type="transmembrane region" description="Helical" evidence="1">
    <location>
        <begin position="64"/>
        <end position="87"/>
    </location>
</feature>
<keyword evidence="1" id="KW-1133">Transmembrane helix</keyword>
<proteinExistence type="predicted"/>
<dbReference type="RefSeq" id="WP_285234789.1">
    <property type="nucleotide sequence ID" value="NZ_CP116346.1"/>
</dbReference>
<name>A0AA95SYI5_9BURK</name>
<dbReference type="AlphaFoldDB" id="A0AA95SYI5"/>
<organism evidence="2 3">
    <name type="scientific">Paucibacter sediminis</name>
    <dbReference type="NCBI Taxonomy" id="3019553"/>
    <lineage>
        <taxon>Bacteria</taxon>
        <taxon>Pseudomonadati</taxon>
        <taxon>Pseudomonadota</taxon>
        <taxon>Betaproteobacteria</taxon>
        <taxon>Burkholderiales</taxon>
        <taxon>Sphaerotilaceae</taxon>
        <taxon>Roseateles</taxon>
    </lineage>
</organism>
<protein>
    <recommendedName>
        <fullName evidence="4">DUF3995 domain-containing protein</fullName>
    </recommendedName>
</protein>
<dbReference type="Proteomes" id="UP001177769">
    <property type="component" value="Chromosome"/>
</dbReference>
<dbReference type="KEGG" id="pais:PFX98_08635"/>
<gene>
    <name evidence="2" type="ORF">PFX98_08635</name>
</gene>
<keyword evidence="1" id="KW-0812">Transmembrane</keyword>
<feature type="transmembrane region" description="Helical" evidence="1">
    <location>
        <begin position="26"/>
        <end position="43"/>
    </location>
</feature>
<keyword evidence="3" id="KW-1185">Reference proteome</keyword>
<evidence type="ECO:0000256" key="1">
    <source>
        <dbReference type="SAM" id="Phobius"/>
    </source>
</evidence>
<evidence type="ECO:0008006" key="4">
    <source>
        <dbReference type="Google" id="ProtNLM"/>
    </source>
</evidence>
<dbReference type="EMBL" id="CP116346">
    <property type="protein sequence ID" value="WIT13669.1"/>
    <property type="molecule type" value="Genomic_DNA"/>
</dbReference>
<sequence length="153" mass="16686">MPSQTAAWGQAQTTEERRPMMITADVLLRVLSLCVVLAGAETLHGIARTLLLVPRIGKERAIKLSALTGSMLALLICLVLVPTIGLAGARQHLLLGLVLALFMAGFDLAIGKLLMRKSWQKLWPDFDPRTGNYLSFGLAFLVLVPLLVSWLRA</sequence>
<feature type="transmembrane region" description="Helical" evidence="1">
    <location>
        <begin position="93"/>
        <end position="110"/>
    </location>
</feature>
<reference evidence="2" key="1">
    <citation type="submission" date="2023-01" db="EMBL/GenBank/DDBJ databases">
        <title>Whole genome sequence of Paucibacter sp. S2-9 isolated from pond sediment.</title>
        <authorList>
            <person name="Jung J.Y."/>
        </authorList>
    </citation>
    <scope>NUCLEOTIDE SEQUENCE</scope>
    <source>
        <strain evidence="2">S2-9</strain>
    </source>
</reference>